<dbReference type="PROSITE" id="PS51186">
    <property type="entry name" value="GNAT"/>
    <property type="match status" value="1"/>
</dbReference>
<dbReference type="Proteomes" id="UP000242763">
    <property type="component" value="Unassembled WGS sequence"/>
</dbReference>
<dbReference type="RefSeq" id="WP_091522753.1">
    <property type="nucleotide sequence ID" value="NZ_FORF01000013.1"/>
</dbReference>
<organism evidence="4 5">
    <name type="scientific">Aquamicrobium aerolatum DSM 21857</name>
    <dbReference type="NCBI Taxonomy" id="1121003"/>
    <lineage>
        <taxon>Bacteria</taxon>
        <taxon>Pseudomonadati</taxon>
        <taxon>Pseudomonadota</taxon>
        <taxon>Alphaproteobacteria</taxon>
        <taxon>Hyphomicrobiales</taxon>
        <taxon>Phyllobacteriaceae</taxon>
        <taxon>Aerobium</taxon>
    </lineage>
</organism>
<keyword evidence="1" id="KW-0808">Transferase</keyword>
<dbReference type="InterPro" id="IPR050832">
    <property type="entry name" value="Bact_Acetyltransf"/>
</dbReference>
<dbReference type="InterPro" id="IPR000182">
    <property type="entry name" value="GNAT_dom"/>
</dbReference>
<dbReference type="InterPro" id="IPR016181">
    <property type="entry name" value="Acyl_CoA_acyltransferase"/>
</dbReference>
<evidence type="ECO:0000313" key="4">
    <source>
        <dbReference type="EMBL" id="SFJ25974.1"/>
    </source>
</evidence>
<keyword evidence="4" id="KW-0687">Ribonucleoprotein</keyword>
<name>A0A1I3PVV3_9HYPH</name>
<keyword evidence="4" id="KW-0689">Ribosomal protein</keyword>
<protein>
    <submittedName>
        <fullName evidence="4">Ribosomal protein S18 acetylase RimI</fullName>
    </submittedName>
</protein>
<sequence>MNTLTIDIRRAEPQDATSIADVHHESWKGAYAGIIPHKALSSMLSRRGSRWWADAIRRAASVLVIEIGGEVVGYATLGRNRARELPQEGEIYELYVRPEYQGIGLGTRLFAAAREKLAAHGLAGLVVWALEENDNAVDFYARAGGRDIAEGVEVFDAKALRKVAFVWE</sequence>
<proteinExistence type="predicted"/>
<dbReference type="GO" id="GO:0005840">
    <property type="term" value="C:ribosome"/>
    <property type="evidence" value="ECO:0007669"/>
    <property type="project" value="UniProtKB-KW"/>
</dbReference>
<evidence type="ECO:0000256" key="1">
    <source>
        <dbReference type="ARBA" id="ARBA00022679"/>
    </source>
</evidence>
<dbReference type="AlphaFoldDB" id="A0A1I3PVV3"/>
<dbReference type="STRING" id="1121003.SAMN03080618_02478"/>
<dbReference type="SUPFAM" id="SSF55729">
    <property type="entry name" value="Acyl-CoA N-acyltransferases (Nat)"/>
    <property type="match status" value="1"/>
</dbReference>
<keyword evidence="5" id="KW-1185">Reference proteome</keyword>
<feature type="domain" description="N-acetyltransferase" evidence="3">
    <location>
        <begin position="6"/>
        <end position="168"/>
    </location>
</feature>
<dbReference type="GO" id="GO:0016747">
    <property type="term" value="F:acyltransferase activity, transferring groups other than amino-acyl groups"/>
    <property type="evidence" value="ECO:0007669"/>
    <property type="project" value="InterPro"/>
</dbReference>
<gene>
    <name evidence="4" type="ORF">SAMN03080618_02478</name>
</gene>
<evidence type="ECO:0000259" key="3">
    <source>
        <dbReference type="PROSITE" id="PS51186"/>
    </source>
</evidence>
<dbReference type="PANTHER" id="PTHR43877">
    <property type="entry name" value="AMINOALKYLPHOSPHONATE N-ACETYLTRANSFERASE-RELATED-RELATED"/>
    <property type="match status" value="1"/>
</dbReference>
<accession>A0A1I3PVV3</accession>
<keyword evidence="2" id="KW-0012">Acyltransferase</keyword>
<dbReference type="Gene3D" id="3.40.630.30">
    <property type="match status" value="1"/>
</dbReference>
<dbReference type="OrthoDB" id="9799154at2"/>
<evidence type="ECO:0000313" key="5">
    <source>
        <dbReference type="Proteomes" id="UP000242763"/>
    </source>
</evidence>
<dbReference type="Pfam" id="PF00583">
    <property type="entry name" value="Acetyltransf_1"/>
    <property type="match status" value="1"/>
</dbReference>
<dbReference type="CDD" id="cd04301">
    <property type="entry name" value="NAT_SF"/>
    <property type="match status" value="1"/>
</dbReference>
<evidence type="ECO:0000256" key="2">
    <source>
        <dbReference type="ARBA" id="ARBA00023315"/>
    </source>
</evidence>
<reference evidence="5" key="1">
    <citation type="submission" date="2016-10" db="EMBL/GenBank/DDBJ databases">
        <authorList>
            <person name="Varghese N."/>
            <person name="Submissions S."/>
        </authorList>
    </citation>
    <scope>NUCLEOTIDE SEQUENCE [LARGE SCALE GENOMIC DNA]</scope>
    <source>
        <strain evidence="5">DSM 21857</strain>
    </source>
</reference>
<dbReference type="EMBL" id="FORF01000013">
    <property type="protein sequence ID" value="SFJ25974.1"/>
    <property type="molecule type" value="Genomic_DNA"/>
</dbReference>